<dbReference type="InterPro" id="IPR032675">
    <property type="entry name" value="LRR_dom_sf"/>
</dbReference>
<dbReference type="EMBL" id="GDID01002896">
    <property type="protein sequence ID" value="JAP93710.1"/>
    <property type="molecule type" value="Transcribed_RNA"/>
</dbReference>
<proteinExistence type="predicted"/>
<dbReference type="PANTHER" id="PTHR45661:SF3">
    <property type="entry name" value="IG-LIKE DOMAIN-CONTAINING PROTEIN"/>
    <property type="match status" value="1"/>
</dbReference>
<protein>
    <submittedName>
        <fullName evidence="1">Leucine rich repeats-containing protein</fullName>
    </submittedName>
</protein>
<dbReference type="Gene3D" id="3.80.10.10">
    <property type="entry name" value="Ribonuclease Inhibitor"/>
    <property type="match status" value="2"/>
</dbReference>
<sequence length="422" mass="49499">ELEQSFEMKQISLNAKYQSLQLWVNEKVAPENELVGKQPQVQIPTQQLAKNPRPQIIPNYNNVKEIQKFVLQIQRGNRHCEIKFPKQQEDFFANVLKEIKFERVEDINLDVPYIRCDDSSIPAIQKRVFLYGLYLPNLSFPIRLQFSDNSNLQVLIAPKIQNLTPHMFDTCPNLKSLWLECATLENGYLRILSVLSIPKACFAQNAHISHIFMEKVEQIEQSAFQKLRNLQSVDGQRVLNIGNSAFEGCQNLNRLNLPLLQTVYWKTFYMNSELQQFVMAQNTLFSMNRSEFQFCSNLKFVYMKSVEILGVESFCQCANLRFCRFDSAKTIMEKCFLGCQQLFRIQSPKTSQVQSRAFYNCDRLTRLVTSENCTFHSKSFQNWEKQRVQKLLQKNKYDQNRSSEKMKRIQRKIAVVNQMMGR</sequence>
<organism evidence="1">
    <name type="scientific">Trepomonas sp. PC1</name>
    <dbReference type="NCBI Taxonomy" id="1076344"/>
    <lineage>
        <taxon>Eukaryota</taxon>
        <taxon>Metamonada</taxon>
        <taxon>Diplomonadida</taxon>
        <taxon>Hexamitidae</taxon>
        <taxon>Hexamitinae</taxon>
        <taxon>Trepomonas</taxon>
    </lineage>
</organism>
<dbReference type="InterPro" id="IPR026906">
    <property type="entry name" value="LRR_5"/>
</dbReference>
<dbReference type="PANTHER" id="PTHR45661">
    <property type="entry name" value="SURFACE ANTIGEN"/>
    <property type="match status" value="1"/>
</dbReference>
<dbReference type="Pfam" id="PF13306">
    <property type="entry name" value="LRR_5"/>
    <property type="match status" value="1"/>
</dbReference>
<gene>
    <name evidence="1" type="ORF">TPC1_13907</name>
</gene>
<name>A0A146KA66_9EUKA</name>
<accession>A0A146KA66</accession>
<dbReference type="SUPFAM" id="SSF52058">
    <property type="entry name" value="L domain-like"/>
    <property type="match status" value="1"/>
</dbReference>
<reference evidence="1" key="1">
    <citation type="submission" date="2015-07" db="EMBL/GenBank/DDBJ databases">
        <title>Adaptation to a free-living lifestyle via gene acquisitions in the diplomonad Trepomonas sp. PC1.</title>
        <authorList>
            <person name="Xu F."/>
            <person name="Jerlstrom-Hultqvist J."/>
            <person name="Kolisko M."/>
            <person name="Simpson A.G.B."/>
            <person name="Roger A.J."/>
            <person name="Svard S.G."/>
            <person name="Andersson J.O."/>
        </authorList>
    </citation>
    <scope>NUCLEOTIDE SEQUENCE</scope>
    <source>
        <strain evidence="1">PC1</strain>
    </source>
</reference>
<evidence type="ECO:0000313" key="1">
    <source>
        <dbReference type="EMBL" id="JAP93710.1"/>
    </source>
</evidence>
<dbReference type="InterPro" id="IPR053139">
    <property type="entry name" value="Surface_bspA-like"/>
</dbReference>
<feature type="non-terminal residue" evidence="1">
    <location>
        <position position="1"/>
    </location>
</feature>
<dbReference type="AlphaFoldDB" id="A0A146KA66"/>